<dbReference type="PROSITE" id="PS51419">
    <property type="entry name" value="RAB"/>
    <property type="match status" value="1"/>
</dbReference>
<protein>
    <submittedName>
        <fullName evidence="9">Ras family protein</fullName>
    </submittedName>
</protein>
<evidence type="ECO:0000256" key="6">
    <source>
        <dbReference type="SAM" id="MobiDB-lite"/>
    </source>
</evidence>
<dbReference type="SMART" id="SM00173">
    <property type="entry name" value="RAS"/>
    <property type="match status" value="1"/>
</dbReference>
<evidence type="ECO:0000256" key="4">
    <source>
        <dbReference type="ARBA" id="ARBA00023288"/>
    </source>
</evidence>
<reference evidence="9" key="1">
    <citation type="submission" date="2016-06" db="UniProtKB">
        <authorList>
            <consortium name="WormBaseParasite"/>
        </authorList>
    </citation>
    <scope>IDENTIFICATION</scope>
</reference>
<dbReference type="InterPro" id="IPR027417">
    <property type="entry name" value="P-loop_NTPase"/>
</dbReference>
<keyword evidence="2" id="KW-0547">Nucleotide-binding</keyword>
<dbReference type="AlphaFoldDB" id="A0A183AKV0"/>
<organism evidence="9">
    <name type="scientific">Echinostoma caproni</name>
    <dbReference type="NCBI Taxonomy" id="27848"/>
    <lineage>
        <taxon>Eukaryota</taxon>
        <taxon>Metazoa</taxon>
        <taxon>Spiralia</taxon>
        <taxon>Lophotrochozoa</taxon>
        <taxon>Platyhelminthes</taxon>
        <taxon>Trematoda</taxon>
        <taxon>Digenea</taxon>
        <taxon>Plagiorchiida</taxon>
        <taxon>Echinostomata</taxon>
        <taxon>Echinostomatoidea</taxon>
        <taxon>Echinostomatidae</taxon>
        <taxon>Echinostoma</taxon>
    </lineage>
</organism>
<sequence length="195" mass="21713">MDNQQQRMSDGLSLLSAPSVDGAANRASCPPPVTANGKIKPSRPPRPPMIPQKPTTPQHLGSKPMRTKPSSNGTRTAGGGTGIDLAKKIFIVEGHRIQLEIWDTAGQEQYYSIVALHFREARAFVVVYDVTDIKSFEQIRKYWLKSVDQYMDEPVPVFFAANKADMSKYRQVSTEQGEQVTPTGPHYLVVCHHYS</sequence>
<keyword evidence="5" id="KW-0636">Prenylation</keyword>
<dbReference type="Gene3D" id="3.40.50.300">
    <property type="entry name" value="P-loop containing nucleotide triphosphate hydrolases"/>
    <property type="match status" value="1"/>
</dbReference>
<evidence type="ECO:0000256" key="3">
    <source>
        <dbReference type="ARBA" id="ARBA00023134"/>
    </source>
</evidence>
<dbReference type="InterPro" id="IPR050305">
    <property type="entry name" value="Small_GTPase_Rab"/>
</dbReference>
<dbReference type="Pfam" id="PF00071">
    <property type="entry name" value="Ras"/>
    <property type="match status" value="1"/>
</dbReference>
<dbReference type="WBParaSite" id="ECPE_0000760101-mRNA-1">
    <property type="protein sequence ID" value="ECPE_0000760101-mRNA-1"/>
    <property type="gene ID" value="ECPE_0000760101"/>
</dbReference>
<dbReference type="SUPFAM" id="SSF52540">
    <property type="entry name" value="P-loop containing nucleoside triphosphate hydrolases"/>
    <property type="match status" value="1"/>
</dbReference>
<keyword evidence="4" id="KW-0449">Lipoprotein</keyword>
<dbReference type="OrthoDB" id="6232500at2759"/>
<dbReference type="EMBL" id="UZAN01044807">
    <property type="protein sequence ID" value="VDP81499.1"/>
    <property type="molecule type" value="Genomic_DNA"/>
</dbReference>
<keyword evidence="3" id="KW-0342">GTP-binding</keyword>
<accession>A0A183AKV0</accession>
<evidence type="ECO:0000256" key="1">
    <source>
        <dbReference type="ARBA" id="ARBA00006270"/>
    </source>
</evidence>
<keyword evidence="8" id="KW-1185">Reference proteome</keyword>
<dbReference type="InterPro" id="IPR001806">
    <property type="entry name" value="Small_GTPase"/>
</dbReference>
<reference evidence="7 8" key="2">
    <citation type="submission" date="2018-11" db="EMBL/GenBank/DDBJ databases">
        <authorList>
            <consortium name="Pathogen Informatics"/>
        </authorList>
    </citation>
    <scope>NUCLEOTIDE SEQUENCE [LARGE SCALE GENOMIC DNA]</scope>
    <source>
        <strain evidence="7 8">Egypt</strain>
    </source>
</reference>
<dbReference type="PROSITE" id="PS51421">
    <property type="entry name" value="RAS"/>
    <property type="match status" value="1"/>
</dbReference>
<dbReference type="NCBIfam" id="TIGR00231">
    <property type="entry name" value="small_GTP"/>
    <property type="match status" value="1"/>
</dbReference>
<feature type="region of interest" description="Disordered" evidence="6">
    <location>
        <begin position="1"/>
        <end position="80"/>
    </location>
</feature>
<gene>
    <name evidence="7" type="ORF">ECPE_LOCUS7585</name>
</gene>
<proteinExistence type="inferred from homology"/>
<dbReference type="GO" id="GO:0005525">
    <property type="term" value="F:GTP binding"/>
    <property type="evidence" value="ECO:0007669"/>
    <property type="project" value="UniProtKB-KW"/>
</dbReference>
<dbReference type="Proteomes" id="UP000272942">
    <property type="component" value="Unassembled WGS sequence"/>
</dbReference>
<comment type="similarity">
    <text evidence="1">Belongs to the small GTPase superfamily. Rab family.</text>
</comment>
<dbReference type="InterPro" id="IPR005225">
    <property type="entry name" value="Small_GTP-bd"/>
</dbReference>
<dbReference type="SMART" id="SM00175">
    <property type="entry name" value="RAB"/>
    <property type="match status" value="1"/>
</dbReference>
<dbReference type="FunFam" id="3.40.50.300:FF:001447">
    <property type="entry name" value="Ras-related protein Rab-1B"/>
    <property type="match status" value="1"/>
</dbReference>
<name>A0A183AKV0_9TREM</name>
<dbReference type="GO" id="GO:0003924">
    <property type="term" value="F:GTPase activity"/>
    <property type="evidence" value="ECO:0007669"/>
    <property type="project" value="InterPro"/>
</dbReference>
<feature type="compositionally biased region" description="Pro residues" evidence="6">
    <location>
        <begin position="42"/>
        <end position="51"/>
    </location>
</feature>
<evidence type="ECO:0000256" key="5">
    <source>
        <dbReference type="ARBA" id="ARBA00023289"/>
    </source>
</evidence>
<dbReference type="PRINTS" id="PR00449">
    <property type="entry name" value="RASTRNSFRMNG"/>
</dbReference>
<evidence type="ECO:0000256" key="2">
    <source>
        <dbReference type="ARBA" id="ARBA00022741"/>
    </source>
</evidence>
<evidence type="ECO:0000313" key="8">
    <source>
        <dbReference type="Proteomes" id="UP000272942"/>
    </source>
</evidence>
<evidence type="ECO:0000313" key="7">
    <source>
        <dbReference type="EMBL" id="VDP81499.1"/>
    </source>
</evidence>
<dbReference type="PANTHER" id="PTHR47980">
    <property type="entry name" value="LD44762P"/>
    <property type="match status" value="1"/>
</dbReference>
<evidence type="ECO:0000313" key="9">
    <source>
        <dbReference type="WBParaSite" id="ECPE_0000760101-mRNA-1"/>
    </source>
</evidence>
<dbReference type="CDD" id="cd00154">
    <property type="entry name" value="Rab"/>
    <property type="match status" value="1"/>
</dbReference>